<evidence type="ECO:0000313" key="2">
    <source>
        <dbReference type="EMBL" id="OJG83357.1"/>
    </source>
</evidence>
<dbReference type="EMBL" id="JXLB01000004">
    <property type="protein sequence ID" value="OJG83357.1"/>
    <property type="molecule type" value="Genomic_DNA"/>
</dbReference>
<gene>
    <name evidence="2" type="ORF">RV14_GL001715</name>
</gene>
<evidence type="ECO:0000313" key="3">
    <source>
        <dbReference type="Proteomes" id="UP000182152"/>
    </source>
</evidence>
<keyword evidence="1" id="KW-0175">Coiled coil</keyword>
<protein>
    <recommendedName>
        <fullName evidence="4">Tetratricopeptide repeat protein</fullName>
    </recommendedName>
</protein>
<comment type="caution">
    <text evidence="2">The sequence shown here is derived from an EMBL/GenBank/DDBJ whole genome shotgun (WGS) entry which is preliminary data.</text>
</comment>
<reference evidence="2 3" key="1">
    <citation type="submission" date="2014-12" db="EMBL/GenBank/DDBJ databases">
        <title>Draft genome sequences of 29 type strains of Enterococci.</title>
        <authorList>
            <person name="Zhong Z."/>
            <person name="Sun Z."/>
            <person name="Liu W."/>
            <person name="Zhang W."/>
            <person name="Zhang H."/>
        </authorList>
    </citation>
    <scope>NUCLEOTIDE SEQUENCE [LARGE SCALE GENOMIC DNA]</scope>
    <source>
        <strain evidence="2 3">DSM 15687</strain>
    </source>
</reference>
<sequence length="130" mass="15111">MFKRFQRKKAREEEMSFLSKEERRLLHEEVEQLNQAISSCEDLEKLAVLLEQTGLKYVRLGENKKAMTVLEESLATKVSIGEGYKKLITLYNEYRKEAAQKGDIQAIDYYMGKLDEMRQIAKKGTIKGTN</sequence>
<dbReference type="OrthoDB" id="7066280at2"/>
<organism evidence="2 3">
    <name type="scientific">Enterococcus ratti</name>
    <dbReference type="NCBI Taxonomy" id="150033"/>
    <lineage>
        <taxon>Bacteria</taxon>
        <taxon>Bacillati</taxon>
        <taxon>Bacillota</taxon>
        <taxon>Bacilli</taxon>
        <taxon>Lactobacillales</taxon>
        <taxon>Enterococcaceae</taxon>
        <taxon>Enterococcus</taxon>
    </lineage>
</organism>
<dbReference type="Proteomes" id="UP000182152">
    <property type="component" value="Unassembled WGS sequence"/>
</dbReference>
<evidence type="ECO:0000256" key="1">
    <source>
        <dbReference type="SAM" id="Coils"/>
    </source>
</evidence>
<dbReference type="AlphaFoldDB" id="A0A1L8WQR8"/>
<feature type="coiled-coil region" evidence="1">
    <location>
        <begin position="23"/>
        <end position="53"/>
    </location>
</feature>
<dbReference type="RefSeq" id="WP_071854823.1">
    <property type="nucleotide sequence ID" value="NZ_JXLB01000004.1"/>
</dbReference>
<accession>A0A1L8WQR8</accession>
<proteinExistence type="predicted"/>
<name>A0A1L8WQR8_9ENTE</name>
<dbReference type="STRING" id="150033.RV14_GL001715"/>
<evidence type="ECO:0008006" key="4">
    <source>
        <dbReference type="Google" id="ProtNLM"/>
    </source>
</evidence>
<keyword evidence="3" id="KW-1185">Reference proteome</keyword>